<dbReference type="GO" id="GO:0006352">
    <property type="term" value="P:DNA-templated transcription initiation"/>
    <property type="evidence" value="ECO:0007669"/>
    <property type="project" value="InterPro"/>
</dbReference>
<evidence type="ECO:0000256" key="4">
    <source>
        <dbReference type="ARBA" id="ARBA00023163"/>
    </source>
</evidence>
<dbReference type="SUPFAM" id="SSF88946">
    <property type="entry name" value="Sigma2 domain of RNA polymerase sigma factors"/>
    <property type="match status" value="1"/>
</dbReference>
<keyword evidence="10" id="KW-1185">Reference proteome</keyword>
<dbReference type="InterPro" id="IPR039425">
    <property type="entry name" value="RNA_pol_sigma-70-like"/>
</dbReference>
<dbReference type="EMBL" id="QLLI01000017">
    <property type="protein sequence ID" value="RAI87170.1"/>
    <property type="molecule type" value="Genomic_DNA"/>
</dbReference>
<dbReference type="SUPFAM" id="SSF88659">
    <property type="entry name" value="Sigma3 and sigma4 domains of RNA polymerase sigma factors"/>
    <property type="match status" value="1"/>
</dbReference>
<dbReference type="Gene3D" id="1.10.10.10">
    <property type="entry name" value="Winged helix-like DNA-binding domain superfamily/Winged helix DNA-binding domain"/>
    <property type="match status" value="1"/>
</dbReference>
<dbReference type="RefSeq" id="WP_309086260.1">
    <property type="nucleotide sequence ID" value="NZ_QGTZ01000007.1"/>
</dbReference>
<evidence type="ECO:0000259" key="5">
    <source>
        <dbReference type="Pfam" id="PF04542"/>
    </source>
</evidence>
<feature type="domain" description="RNA polymerase sigma-70 region 2" evidence="5">
    <location>
        <begin position="22"/>
        <end position="86"/>
    </location>
</feature>
<evidence type="ECO:0000313" key="7">
    <source>
        <dbReference type="EMBL" id="PWW38610.1"/>
    </source>
</evidence>
<dbReference type="GO" id="GO:0016987">
    <property type="term" value="F:sigma factor activity"/>
    <property type="evidence" value="ECO:0007669"/>
    <property type="project" value="UniProtKB-KW"/>
</dbReference>
<dbReference type="InterPro" id="IPR014284">
    <property type="entry name" value="RNA_pol_sigma-70_dom"/>
</dbReference>
<name>A0A855XUK0_9BACL</name>
<keyword evidence="2" id="KW-0805">Transcription regulation</keyword>
<dbReference type="Proteomes" id="UP000248827">
    <property type="component" value="Unassembled WGS sequence"/>
</dbReference>
<reference evidence="7 9" key="1">
    <citation type="submission" date="2018-05" db="EMBL/GenBank/DDBJ databases">
        <title>Freshwater and sediment microbial communities from various areas in North America, analyzing microbe dynamics in response to fracking.</title>
        <authorList>
            <person name="Lamendella R."/>
        </authorList>
    </citation>
    <scope>NUCLEOTIDE SEQUENCE [LARGE SCALE GENOMIC DNA]</scope>
    <source>
        <strain evidence="7 9">DB-3</strain>
        <strain evidence="8 10">NG-13</strain>
    </source>
</reference>
<dbReference type="PANTHER" id="PTHR43133">
    <property type="entry name" value="RNA POLYMERASE ECF-TYPE SIGMA FACTO"/>
    <property type="match status" value="1"/>
</dbReference>
<dbReference type="InterPro" id="IPR013249">
    <property type="entry name" value="RNA_pol_sigma70_r4_t2"/>
</dbReference>
<dbReference type="NCBIfam" id="TIGR02937">
    <property type="entry name" value="sigma70-ECF"/>
    <property type="match status" value="1"/>
</dbReference>
<dbReference type="PANTHER" id="PTHR43133:SF60">
    <property type="entry name" value="RNA POLYMERASE SIGMA FACTOR SIGV"/>
    <property type="match status" value="1"/>
</dbReference>
<evidence type="ECO:0000313" key="9">
    <source>
        <dbReference type="Proteomes" id="UP000247078"/>
    </source>
</evidence>
<dbReference type="Proteomes" id="UP000247078">
    <property type="component" value="Unassembled WGS sequence"/>
</dbReference>
<proteinExistence type="inferred from homology"/>
<comment type="similarity">
    <text evidence="1">Belongs to the sigma-70 factor family. ECF subfamily.</text>
</comment>
<dbReference type="Pfam" id="PF08281">
    <property type="entry name" value="Sigma70_r4_2"/>
    <property type="match status" value="1"/>
</dbReference>
<gene>
    <name evidence="8" type="ORF">DET54_11733</name>
    <name evidence="7" type="ORF">DET56_10710</name>
</gene>
<dbReference type="GO" id="GO:0003677">
    <property type="term" value="F:DNA binding"/>
    <property type="evidence" value="ECO:0007669"/>
    <property type="project" value="InterPro"/>
</dbReference>
<keyword evidence="4" id="KW-0804">Transcription</keyword>
<evidence type="ECO:0000313" key="10">
    <source>
        <dbReference type="Proteomes" id="UP000248827"/>
    </source>
</evidence>
<evidence type="ECO:0000256" key="1">
    <source>
        <dbReference type="ARBA" id="ARBA00010641"/>
    </source>
</evidence>
<dbReference type="InterPro" id="IPR013324">
    <property type="entry name" value="RNA_pol_sigma_r3/r4-like"/>
</dbReference>
<evidence type="ECO:0000259" key="6">
    <source>
        <dbReference type="Pfam" id="PF08281"/>
    </source>
</evidence>
<evidence type="ECO:0000256" key="2">
    <source>
        <dbReference type="ARBA" id="ARBA00023015"/>
    </source>
</evidence>
<accession>A0A855XUK0</accession>
<feature type="domain" description="RNA polymerase sigma factor 70 region 4 type 2" evidence="6">
    <location>
        <begin position="111"/>
        <end position="162"/>
    </location>
</feature>
<dbReference type="CDD" id="cd06171">
    <property type="entry name" value="Sigma70_r4"/>
    <property type="match status" value="1"/>
</dbReference>
<dbReference type="Pfam" id="PF04542">
    <property type="entry name" value="Sigma70_r2"/>
    <property type="match status" value="1"/>
</dbReference>
<dbReference type="Gene3D" id="1.10.1740.10">
    <property type="match status" value="1"/>
</dbReference>
<comment type="caution">
    <text evidence="7">The sequence shown here is derived from an EMBL/GenBank/DDBJ whole genome shotgun (WGS) entry which is preliminary data.</text>
</comment>
<dbReference type="AlphaFoldDB" id="A0A855XUK0"/>
<dbReference type="EMBL" id="QGTZ01000007">
    <property type="protein sequence ID" value="PWW38610.1"/>
    <property type="molecule type" value="Genomic_DNA"/>
</dbReference>
<keyword evidence="3" id="KW-0731">Sigma factor</keyword>
<evidence type="ECO:0000256" key="3">
    <source>
        <dbReference type="ARBA" id="ARBA00023082"/>
    </source>
</evidence>
<protein>
    <submittedName>
        <fullName evidence="7">RNA polymerase sigma (SigV) subunit</fullName>
    </submittedName>
</protein>
<dbReference type="InterPro" id="IPR007627">
    <property type="entry name" value="RNA_pol_sigma70_r2"/>
</dbReference>
<dbReference type="InterPro" id="IPR036388">
    <property type="entry name" value="WH-like_DNA-bd_sf"/>
</dbReference>
<organism evidence="7 9">
    <name type="scientific">Paenibacillus pabuli</name>
    <dbReference type="NCBI Taxonomy" id="1472"/>
    <lineage>
        <taxon>Bacteria</taxon>
        <taxon>Bacillati</taxon>
        <taxon>Bacillota</taxon>
        <taxon>Bacilli</taxon>
        <taxon>Bacillales</taxon>
        <taxon>Paenibacillaceae</taxon>
        <taxon>Paenibacillus</taxon>
    </lineage>
</organism>
<evidence type="ECO:0000313" key="8">
    <source>
        <dbReference type="EMBL" id="RAI87170.1"/>
    </source>
</evidence>
<sequence>MDKLSKVSTALTEQQFSDRLEACKEKLYRFAFSYVKNEQEALEIISEASYKGFLSYDKVKSPDYFETWMTRIVINCSLDHIRRKKKYTYMEDSTIPFAAEESSMGLEEQWDLYEALDHLHPEDRAFIVLKFFQDQRFKDMAEVLSLPESTVKTRFYKILNKLKKHLTKEEVDLT</sequence>
<dbReference type="InterPro" id="IPR013325">
    <property type="entry name" value="RNA_pol_sigma_r2"/>
</dbReference>